<accession>A0ABD5WHG1</accession>
<evidence type="ECO:0000259" key="1">
    <source>
        <dbReference type="Pfam" id="PF26490"/>
    </source>
</evidence>
<dbReference type="GeneID" id="81123748"/>
<evidence type="ECO:0000313" key="3">
    <source>
        <dbReference type="Proteomes" id="UP001596461"/>
    </source>
</evidence>
<protein>
    <recommendedName>
        <fullName evidence="1">DUF8159 domain-containing protein</fullName>
    </recommendedName>
</protein>
<sequence>MSADESRLARELRTNGVDVEGVRLAPERVAVTYTTTLPGAAPDHGEMGRVCTTFVDLVEEGAIDPRRIEATSMRFESDVQATWHVEADWIDALVSYRISEEEFSARVLDSIETDPDDATLVGAGGGGR</sequence>
<keyword evidence="3" id="KW-1185">Reference proteome</keyword>
<dbReference type="EMBL" id="JBHTAH010000021">
    <property type="protein sequence ID" value="MFC7071277.1"/>
    <property type="molecule type" value="Genomic_DNA"/>
</dbReference>
<organism evidence="2 3">
    <name type="scientific">Halobaculum lipolyticum</name>
    <dbReference type="NCBI Taxonomy" id="3032001"/>
    <lineage>
        <taxon>Archaea</taxon>
        <taxon>Methanobacteriati</taxon>
        <taxon>Methanobacteriota</taxon>
        <taxon>Stenosarchaea group</taxon>
        <taxon>Halobacteria</taxon>
        <taxon>Halobacteriales</taxon>
        <taxon>Haloferacaceae</taxon>
        <taxon>Halobaculum</taxon>
    </lineage>
</organism>
<proteinExistence type="predicted"/>
<name>A0ABD5WHG1_9EURY</name>
<reference evidence="2 3" key="1">
    <citation type="journal article" date="2019" name="Int. J. Syst. Evol. Microbiol.">
        <title>The Global Catalogue of Microorganisms (GCM) 10K type strain sequencing project: providing services to taxonomists for standard genome sequencing and annotation.</title>
        <authorList>
            <consortium name="The Broad Institute Genomics Platform"/>
            <consortium name="The Broad Institute Genome Sequencing Center for Infectious Disease"/>
            <person name="Wu L."/>
            <person name="Ma J."/>
        </authorList>
    </citation>
    <scope>NUCLEOTIDE SEQUENCE [LARGE SCALE GENOMIC DNA]</scope>
    <source>
        <strain evidence="2 3">DT31</strain>
    </source>
</reference>
<dbReference type="InterPro" id="IPR058473">
    <property type="entry name" value="DUF8159"/>
</dbReference>
<dbReference type="Pfam" id="PF26490">
    <property type="entry name" value="DUF8159"/>
    <property type="match status" value="1"/>
</dbReference>
<comment type="caution">
    <text evidence="2">The sequence shown here is derived from an EMBL/GenBank/DDBJ whole genome shotgun (WGS) entry which is preliminary data.</text>
</comment>
<feature type="domain" description="DUF8159" evidence="1">
    <location>
        <begin position="4"/>
        <end position="115"/>
    </location>
</feature>
<gene>
    <name evidence="2" type="ORF">ACFQL9_16650</name>
</gene>
<evidence type="ECO:0000313" key="2">
    <source>
        <dbReference type="EMBL" id="MFC7071277.1"/>
    </source>
</evidence>
<dbReference type="Proteomes" id="UP001596461">
    <property type="component" value="Unassembled WGS sequence"/>
</dbReference>
<dbReference type="RefSeq" id="WP_284031932.1">
    <property type="nucleotide sequence ID" value="NZ_CP126154.1"/>
</dbReference>
<dbReference type="AlphaFoldDB" id="A0ABD5WHG1"/>